<reference evidence="2" key="1">
    <citation type="journal article" date="2014" name="Nat. Commun.">
        <title>The emerging biofuel crop Camelina sativa retains a highly undifferentiated hexaploid genome structure.</title>
        <authorList>
            <person name="Kagale S."/>
            <person name="Koh C."/>
            <person name="Nixon J."/>
            <person name="Bollina V."/>
            <person name="Clarke W.E."/>
            <person name="Tuteja R."/>
            <person name="Spillane C."/>
            <person name="Robinson S.J."/>
            <person name="Links M.G."/>
            <person name="Clarke C."/>
            <person name="Higgins E.E."/>
            <person name="Huebert T."/>
            <person name="Sharpe A.G."/>
            <person name="Parkin I.A."/>
        </authorList>
    </citation>
    <scope>NUCLEOTIDE SEQUENCE [LARGE SCALE GENOMIC DNA]</scope>
    <source>
        <strain evidence="2">cv. DH55</strain>
    </source>
</reference>
<dbReference type="RefSeq" id="XP_010502335.1">
    <property type="nucleotide sequence ID" value="XM_010504033.2"/>
</dbReference>
<accession>A0ABM0YKC8</accession>
<name>A0ABM0YKC8_CAMSA</name>
<sequence>MIGLLFVLHVGILGISRSSRIPLEYAKRVVDGKAFERFLWGRIGFRELIQSIKVVSFENNGYAIHGCVHVLMIWALDSLVNLGKKHGKKREVGDDEGEVPLLSWSGGRPRISVAEFLAREKQLHKKVQVHHLSIRRKEEIYPIWQGRMRCMGMDRWSRWKQVA</sequence>
<dbReference type="Proteomes" id="UP000694864">
    <property type="component" value="Chromosome 4"/>
</dbReference>
<proteinExistence type="predicted"/>
<organism evidence="2 3">
    <name type="scientific">Camelina sativa</name>
    <name type="common">False flax</name>
    <name type="synonym">Myagrum sativum</name>
    <dbReference type="NCBI Taxonomy" id="90675"/>
    <lineage>
        <taxon>Eukaryota</taxon>
        <taxon>Viridiplantae</taxon>
        <taxon>Streptophyta</taxon>
        <taxon>Embryophyta</taxon>
        <taxon>Tracheophyta</taxon>
        <taxon>Spermatophyta</taxon>
        <taxon>Magnoliopsida</taxon>
        <taxon>eudicotyledons</taxon>
        <taxon>Gunneridae</taxon>
        <taxon>Pentapetalae</taxon>
        <taxon>rosids</taxon>
        <taxon>malvids</taxon>
        <taxon>Brassicales</taxon>
        <taxon>Brassicaceae</taxon>
        <taxon>Camelineae</taxon>
        <taxon>Camelina</taxon>
    </lineage>
</organism>
<evidence type="ECO:0000256" key="1">
    <source>
        <dbReference type="SAM" id="SignalP"/>
    </source>
</evidence>
<evidence type="ECO:0000313" key="3">
    <source>
        <dbReference type="RefSeq" id="XP_010502335.1"/>
    </source>
</evidence>
<protein>
    <submittedName>
        <fullName evidence="3">Uncharacterized protein LOC104779650</fullName>
    </submittedName>
</protein>
<keyword evidence="1" id="KW-0732">Signal</keyword>
<feature type="signal peptide" evidence="1">
    <location>
        <begin position="1"/>
        <end position="18"/>
    </location>
</feature>
<keyword evidence="2" id="KW-1185">Reference proteome</keyword>
<reference evidence="3" key="2">
    <citation type="submission" date="2025-08" db="UniProtKB">
        <authorList>
            <consortium name="RefSeq"/>
        </authorList>
    </citation>
    <scope>IDENTIFICATION</scope>
    <source>
        <tissue evidence="3">Leaf</tissue>
    </source>
</reference>
<dbReference type="GeneID" id="104779650"/>
<gene>
    <name evidence="3" type="primary">LOC104779650</name>
</gene>
<feature type="chain" id="PRO_5047435799" evidence="1">
    <location>
        <begin position="19"/>
        <end position="163"/>
    </location>
</feature>
<evidence type="ECO:0000313" key="2">
    <source>
        <dbReference type="Proteomes" id="UP000694864"/>
    </source>
</evidence>